<dbReference type="EMBL" id="LUUB01000097">
    <property type="protein sequence ID" value="OAF02425.1"/>
    <property type="molecule type" value="Genomic_DNA"/>
</dbReference>
<dbReference type="AlphaFoldDB" id="A0A176YCJ8"/>
<accession>A0A176YCJ8</accession>
<gene>
    <name evidence="1" type="ORF">AYJ54_27200</name>
</gene>
<comment type="caution">
    <text evidence="1">The sequence shown here is derived from an EMBL/GenBank/DDBJ whole genome shotgun (WGS) entry which is preliminary data.</text>
</comment>
<organism evidence="1 2">
    <name type="scientific">Bradyrhizobium centrolobii</name>
    <dbReference type="NCBI Taxonomy" id="1505087"/>
    <lineage>
        <taxon>Bacteria</taxon>
        <taxon>Pseudomonadati</taxon>
        <taxon>Pseudomonadota</taxon>
        <taxon>Alphaproteobacteria</taxon>
        <taxon>Hyphomicrobiales</taxon>
        <taxon>Nitrobacteraceae</taxon>
        <taxon>Bradyrhizobium</taxon>
    </lineage>
</organism>
<evidence type="ECO:0000313" key="1">
    <source>
        <dbReference type="EMBL" id="OAF02425.1"/>
    </source>
</evidence>
<name>A0A176YCJ8_9BRAD</name>
<sequence length="85" mass="8741">MEATATVRVPAANDSEKTASIPARASLAGTDVSNGCAVAGQEADGIPWRLVNRDLPAGILSTKDALDDGNAYGSAVSARQLRAWE</sequence>
<evidence type="ECO:0000313" key="2">
    <source>
        <dbReference type="Proteomes" id="UP000076959"/>
    </source>
</evidence>
<dbReference type="Proteomes" id="UP000076959">
    <property type="component" value="Unassembled WGS sequence"/>
</dbReference>
<proteinExistence type="predicted"/>
<protein>
    <submittedName>
        <fullName evidence="1">Uncharacterized protein</fullName>
    </submittedName>
</protein>
<keyword evidence="2" id="KW-1185">Reference proteome</keyword>
<reference evidence="1 2" key="1">
    <citation type="submission" date="2016-03" db="EMBL/GenBank/DDBJ databases">
        <title>Draft Genome Sequence of the Strain BR 10245 (Bradyrhizobium sp.) isolated from nodules of Centrolobium paraense.</title>
        <authorList>
            <person name="Simoes-Araujo J.L.Sr."/>
            <person name="Barauna A.C."/>
            <person name="Silva K."/>
            <person name="Zilli J.E."/>
        </authorList>
    </citation>
    <scope>NUCLEOTIDE SEQUENCE [LARGE SCALE GENOMIC DNA]</scope>
    <source>
        <strain evidence="1 2">BR 10245</strain>
    </source>
</reference>